<organism evidence="1 2">
    <name type="scientific">Panagrolaimus sp. ES5</name>
    <dbReference type="NCBI Taxonomy" id="591445"/>
    <lineage>
        <taxon>Eukaryota</taxon>
        <taxon>Metazoa</taxon>
        <taxon>Ecdysozoa</taxon>
        <taxon>Nematoda</taxon>
        <taxon>Chromadorea</taxon>
        <taxon>Rhabditida</taxon>
        <taxon>Tylenchina</taxon>
        <taxon>Panagrolaimomorpha</taxon>
        <taxon>Panagrolaimoidea</taxon>
        <taxon>Panagrolaimidae</taxon>
        <taxon>Panagrolaimus</taxon>
    </lineage>
</organism>
<dbReference type="WBParaSite" id="ES5_v2.g19735.t1">
    <property type="protein sequence ID" value="ES5_v2.g19735.t1"/>
    <property type="gene ID" value="ES5_v2.g19735"/>
</dbReference>
<accession>A0AC34FQK1</accession>
<dbReference type="Proteomes" id="UP000887579">
    <property type="component" value="Unplaced"/>
</dbReference>
<name>A0AC34FQK1_9BILA</name>
<protein>
    <submittedName>
        <fullName evidence="2">Uncharacterized protein</fullName>
    </submittedName>
</protein>
<reference evidence="2" key="1">
    <citation type="submission" date="2022-11" db="UniProtKB">
        <authorList>
            <consortium name="WormBaseParasite"/>
        </authorList>
    </citation>
    <scope>IDENTIFICATION</scope>
</reference>
<sequence length="162" mass="18690">MESEYKNKFRKQFLLVAKWNGILNVRILGVRQALLCGALDELSIDMPKNDDILWIFLVSDDGIRLHIWKFDNKTKGWKFEKSYGQEKADKDEYLTRTELEQLKAKIENIYEDGIIAAWLNADGKLKVNVVFDVNGIFSLHVCYPTEGSGNELGKIQNFCNIL</sequence>
<proteinExistence type="predicted"/>
<evidence type="ECO:0000313" key="1">
    <source>
        <dbReference type="Proteomes" id="UP000887579"/>
    </source>
</evidence>
<evidence type="ECO:0000313" key="2">
    <source>
        <dbReference type="WBParaSite" id="ES5_v2.g19735.t1"/>
    </source>
</evidence>